<feature type="compositionally biased region" description="Polar residues" evidence="1">
    <location>
        <begin position="34"/>
        <end position="44"/>
    </location>
</feature>
<proteinExistence type="predicted"/>
<evidence type="ECO:0000256" key="2">
    <source>
        <dbReference type="SAM" id="SignalP"/>
    </source>
</evidence>
<feature type="chain" id="PRO_5039452476" description="Lipoprotein" evidence="2">
    <location>
        <begin position="18"/>
        <end position="208"/>
    </location>
</feature>
<keyword evidence="2" id="KW-0732">Signal</keyword>
<keyword evidence="4" id="KW-1185">Reference proteome</keyword>
<organism evidence="3 4">
    <name type="scientific">Paenibacillus lutrae</name>
    <dbReference type="NCBI Taxonomy" id="2078573"/>
    <lineage>
        <taxon>Bacteria</taxon>
        <taxon>Bacillati</taxon>
        <taxon>Bacillota</taxon>
        <taxon>Bacilli</taxon>
        <taxon>Bacillales</taxon>
        <taxon>Paenibacillaceae</taxon>
        <taxon>Paenibacillus</taxon>
    </lineage>
</organism>
<sequence length="208" mass="23170">MIKKVFVFSMACSVLMAGCQSEVVSEENKKPTKTDTIVSPSSQPAALPATVQPSQPPQSEIPILSKTVGLGDTQEEMEKYYGKNENTANETIHTYKQKSIVVMYADKVATNITLAFESTNKPRWKMEDALAESQNYIPVDAVKVKEYKLDEERTVVQYVSKQLAERLKEYYDFGKTLGNEDEPGTFIVILKQDQKGVFASIMAPGSKP</sequence>
<evidence type="ECO:0000313" key="4">
    <source>
        <dbReference type="Proteomes" id="UP000490800"/>
    </source>
</evidence>
<reference evidence="3 4" key="1">
    <citation type="journal article" date="2019" name="Microorganisms">
        <title>Paenibacillus lutrae sp. nov., A Chitinolytic Species Isolated from A River Otter in Castril Natural Park, Granada, Spain.</title>
        <authorList>
            <person name="Rodriguez M."/>
            <person name="Reina J.C."/>
            <person name="Bejar V."/>
            <person name="Llamas I."/>
        </authorList>
    </citation>
    <scope>NUCLEOTIDE SEQUENCE [LARGE SCALE GENOMIC DNA]</scope>
    <source>
        <strain evidence="3 4">N10</strain>
    </source>
</reference>
<evidence type="ECO:0000313" key="3">
    <source>
        <dbReference type="EMBL" id="MVP01028.1"/>
    </source>
</evidence>
<protein>
    <recommendedName>
        <fullName evidence="5">Lipoprotein</fullName>
    </recommendedName>
</protein>
<dbReference type="PROSITE" id="PS51257">
    <property type="entry name" value="PROKAR_LIPOPROTEIN"/>
    <property type="match status" value="1"/>
</dbReference>
<gene>
    <name evidence="3" type="ORF">EDM21_16135</name>
</gene>
<feature type="signal peptide" evidence="2">
    <location>
        <begin position="1"/>
        <end position="17"/>
    </location>
</feature>
<name>A0A7X3K0C9_9BACL</name>
<evidence type="ECO:0008006" key="5">
    <source>
        <dbReference type="Google" id="ProtNLM"/>
    </source>
</evidence>
<dbReference type="AlphaFoldDB" id="A0A7X3K0C9"/>
<accession>A0A7X3K0C9</accession>
<dbReference type="Proteomes" id="UP000490800">
    <property type="component" value="Unassembled WGS sequence"/>
</dbReference>
<dbReference type="OrthoDB" id="2612782at2"/>
<dbReference type="EMBL" id="RHLK01000009">
    <property type="protein sequence ID" value="MVP01028.1"/>
    <property type="molecule type" value="Genomic_DNA"/>
</dbReference>
<evidence type="ECO:0000256" key="1">
    <source>
        <dbReference type="SAM" id="MobiDB-lite"/>
    </source>
</evidence>
<dbReference type="RefSeq" id="WP_157337058.1">
    <property type="nucleotide sequence ID" value="NZ_RHLK01000009.1"/>
</dbReference>
<comment type="caution">
    <text evidence="3">The sequence shown here is derived from an EMBL/GenBank/DDBJ whole genome shotgun (WGS) entry which is preliminary data.</text>
</comment>
<feature type="region of interest" description="Disordered" evidence="1">
    <location>
        <begin position="25"/>
        <end position="60"/>
    </location>
</feature>